<evidence type="ECO:0000313" key="1">
    <source>
        <dbReference type="EMBL" id="OGD83086.1"/>
    </source>
</evidence>
<reference evidence="1 2" key="1">
    <citation type="journal article" date="2016" name="Nat. Commun.">
        <title>Thousands of microbial genomes shed light on interconnected biogeochemical processes in an aquifer system.</title>
        <authorList>
            <person name="Anantharaman K."/>
            <person name="Brown C.T."/>
            <person name="Hug L.A."/>
            <person name="Sharon I."/>
            <person name="Castelle C.J."/>
            <person name="Probst A.J."/>
            <person name="Thomas B.C."/>
            <person name="Singh A."/>
            <person name="Wilkins M.J."/>
            <person name="Karaoz U."/>
            <person name="Brodie E.L."/>
            <person name="Williams K.H."/>
            <person name="Hubbard S.S."/>
            <person name="Banfield J.F."/>
        </authorList>
    </citation>
    <scope>NUCLEOTIDE SEQUENCE [LARGE SCALE GENOMIC DNA]</scope>
</reference>
<dbReference type="AlphaFoldDB" id="A0A1F5FTZ4"/>
<dbReference type="Proteomes" id="UP000179237">
    <property type="component" value="Unassembled WGS sequence"/>
</dbReference>
<gene>
    <name evidence="1" type="ORF">A2572_04985</name>
</gene>
<comment type="caution">
    <text evidence="1">The sequence shown here is derived from an EMBL/GenBank/DDBJ whole genome shotgun (WGS) entry which is preliminary data.</text>
</comment>
<evidence type="ECO:0000313" key="2">
    <source>
        <dbReference type="Proteomes" id="UP000179237"/>
    </source>
</evidence>
<accession>A0A1F5FTZ4</accession>
<organism evidence="1 2">
    <name type="scientific">Candidatus Collierbacteria bacterium RIFOXYD1_FULL_40_9</name>
    <dbReference type="NCBI Taxonomy" id="1817731"/>
    <lineage>
        <taxon>Bacteria</taxon>
        <taxon>Candidatus Collieribacteriota</taxon>
    </lineage>
</organism>
<name>A0A1F5FTZ4_9BACT</name>
<protein>
    <submittedName>
        <fullName evidence="1">Uncharacterized protein</fullName>
    </submittedName>
</protein>
<sequence>MTLYGEHVAHEIDNPTNECEIRPRLIKSEDRRLVKAKYTMSSMLVVAVASALKNSSFEGGVVSFGGFSRNIELEEDEEIKELPGDIPKDVADKNFREMARATAQKWYVALSNMFRSMGEVTKIPLWSSDGRMKIAIPGGHLGFEVGGILRFLNEQGLPADIDVIDTAETGQEKESMELDPLLSAKGSTVDFWPHTDATDFLRGKDYDLVVLRHPGPVNEMILIDKWREILKKTIETNPEMIIFSTYDHVIEDPEVIDHFKADRELRESNIFALLLKDLGYEDCLPDAGAEISDALHYPLSVYMTACETDPDRPTKLRWTLPVDRYMTIFRRRSDS</sequence>
<dbReference type="EMBL" id="MFAQ01000029">
    <property type="protein sequence ID" value="OGD83086.1"/>
    <property type="molecule type" value="Genomic_DNA"/>
</dbReference>
<proteinExistence type="predicted"/>